<gene>
    <name evidence="1" type="ORF">LCGC14_2746040</name>
</gene>
<name>A0A0F8ZQ68_9ZZZZ</name>
<organism evidence="1">
    <name type="scientific">marine sediment metagenome</name>
    <dbReference type="NCBI Taxonomy" id="412755"/>
    <lineage>
        <taxon>unclassified sequences</taxon>
        <taxon>metagenomes</taxon>
        <taxon>ecological metagenomes</taxon>
    </lineage>
</organism>
<protein>
    <submittedName>
        <fullName evidence="1">Uncharacterized protein</fullName>
    </submittedName>
</protein>
<dbReference type="AlphaFoldDB" id="A0A0F8ZQ68"/>
<proteinExistence type="predicted"/>
<comment type="caution">
    <text evidence="1">The sequence shown here is derived from an EMBL/GenBank/DDBJ whole genome shotgun (WGS) entry which is preliminary data.</text>
</comment>
<reference evidence="1" key="1">
    <citation type="journal article" date="2015" name="Nature">
        <title>Complex archaea that bridge the gap between prokaryotes and eukaryotes.</title>
        <authorList>
            <person name="Spang A."/>
            <person name="Saw J.H."/>
            <person name="Jorgensen S.L."/>
            <person name="Zaremba-Niedzwiedzka K."/>
            <person name="Martijn J."/>
            <person name="Lind A.E."/>
            <person name="van Eijk R."/>
            <person name="Schleper C."/>
            <person name="Guy L."/>
            <person name="Ettema T.J."/>
        </authorList>
    </citation>
    <scope>NUCLEOTIDE SEQUENCE</scope>
</reference>
<dbReference type="EMBL" id="LAZR01050083">
    <property type="protein sequence ID" value="KKK88155.1"/>
    <property type="molecule type" value="Genomic_DNA"/>
</dbReference>
<evidence type="ECO:0000313" key="1">
    <source>
        <dbReference type="EMBL" id="KKK88155.1"/>
    </source>
</evidence>
<accession>A0A0F8ZQ68</accession>
<feature type="non-terminal residue" evidence="1">
    <location>
        <position position="1"/>
    </location>
</feature>
<sequence>IYTIFYRGTQMKHKFKNRRKPVDPNEPVLYRKMQCEGYKLCAATDDYEYEEDEA</sequence>